<dbReference type="PROSITE" id="PS00018">
    <property type="entry name" value="EF_HAND_1"/>
    <property type="match status" value="1"/>
</dbReference>
<dbReference type="Pfam" id="PF25967">
    <property type="entry name" value="RND-MFP_C"/>
    <property type="match status" value="1"/>
</dbReference>
<feature type="region of interest" description="Disordered" evidence="4">
    <location>
        <begin position="490"/>
        <end position="581"/>
    </location>
</feature>
<dbReference type="Pfam" id="PF13202">
    <property type="entry name" value="EF-hand_5"/>
    <property type="match status" value="2"/>
</dbReference>
<feature type="compositionally biased region" description="Basic and acidic residues" evidence="4">
    <location>
        <begin position="541"/>
        <end position="553"/>
    </location>
</feature>
<dbReference type="GO" id="GO:0030313">
    <property type="term" value="C:cell envelope"/>
    <property type="evidence" value="ECO:0007669"/>
    <property type="project" value="UniProtKB-SubCell"/>
</dbReference>
<comment type="subcellular location">
    <subcellularLocation>
        <location evidence="1">Cell envelope</location>
    </subcellularLocation>
</comment>
<feature type="coiled-coil region" evidence="3">
    <location>
        <begin position="166"/>
        <end position="264"/>
    </location>
</feature>
<gene>
    <name evidence="6" type="ORF">Poly24_45490</name>
</gene>
<evidence type="ECO:0000256" key="2">
    <source>
        <dbReference type="ARBA" id="ARBA00023054"/>
    </source>
</evidence>
<dbReference type="EMBL" id="CP036348">
    <property type="protein sequence ID" value="QDV70816.1"/>
    <property type="molecule type" value="Genomic_DNA"/>
</dbReference>
<keyword evidence="7" id="KW-1185">Reference proteome</keyword>
<dbReference type="RefSeq" id="WP_145100637.1">
    <property type="nucleotide sequence ID" value="NZ_CP036348.1"/>
</dbReference>
<proteinExistence type="predicted"/>
<dbReference type="SUPFAM" id="SSF47473">
    <property type="entry name" value="EF-hand"/>
    <property type="match status" value="1"/>
</dbReference>
<dbReference type="SUPFAM" id="SSF111369">
    <property type="entry name" value="HlyD-like secretion proteins"/>
    <property type="match status" value="1"/>
</dbReference>
<dbReference type="OrthoDB" id="259669at2"/>
<dbReference type="PANTHER" id="PTHR32347:SF23">
    <property type="entry name" value="BLL5650 PROTEIN"/>
    <property type="match status" value="1"/>
</dbReference>
<name>A0A518JZ43_9BACT</name>
<sequence>MKPRLQPAPIRRGGMLSILSILIVLAAVGGSAYWYVKIRPAKAKNTGELITDVVRRGAFDHIVLEQGEIESSKNIELECEVEARGGGGTAILWVIDEGARVKAGDKLVELDSSQLEQDLKTQRIVLLGAEANVTNAAALLKQAEISRQEYLEGTFKTEEKAILSELAVAEQELRKAQLALASTQRLVAKGLVKSLQMEADQFAVANTQNQLEAAQGRLKVLQELTKQKFLVQYDSDIESARAVLEANKSTLSEEQDKYAEMEEQIEACVIYAPSDGVVVHANRFSSRGGNAEFVVEAGATVRERQAIIRLPDPTQMQVKAKINESRIALVSEGMPCKISVSSLNGVELLGQVTKVNRYSEPSSFFTSSIKEYACSIAIIDPPESIRTGMTAEVQIFVQQKPDALQIPIQGVYEHSQQTFALVRTPQGKFETRKIEIDATNDKLAAIASGLDEGDEIVLNLRQHLNLLTDLPTASTDTNTGLAGLIEGKTGVSVTNGAPPNAPQPADGPSPAQASAPGGEGPRGPGGRDGGGPPSPAAIVKRIFDESDTDKDGSLSEEEIGQMEDRRQSMAKAADADSDGKVTRAELTSAMAARFAASNNGAGR</sequence>
<dbReference type="InterPro" id="IPR002048">
    <property type="entry name" value="EF_hand_dom"/>
</dbReference>
<dbReference type="InterPro" id="IPR011992">
    <property type="entry name" value="EF-hand-dom_pair"/>
</dbReference>
<dbReference type="AlphaFoldDB" id="A0A518JZ43"/>
<dbReference type="InterPro" id="IPR018247">
    <property type="entry name" value="EF_Hand_1_Ca_BS"/>
</dbReference>
<dbReference type="CDD" id="cd00051">
    <property type="entry name" value="EFh"/>
    <property type="match status" value="1"/>
</dbReference>
<evidence type="ECO:0000256" key="4">
    <source>
        <dbReference type="SAM" id="MobiDB-lite"/>
    </source>
</evidence>
<feature type="compositionally biased region" description="Basic and acidic residues" evidence="4">
    <location>
        <begin position="562"/>
        <end position="581"/>
    </location>
</feature>
<dbReference type="PROSITE" id="PS50222">
    <property type="entry name" value="EF_HAND_2"/>
    <property type="match status" value="1"/>
</dbReference>
<evidence type="ECO:0000259" key="5">
    <source>
        <dbReference type="PROSITE" id="PS50222"/>
    </source>
</evidence>
<reference evidence="6 7" key="1">
    <citation type="submission" date="2019-02" db="EMBL/GenBank/DDBJ databases">
        <title>Deep-cultivation of Planctomycetes and their phenomic and genomic characterization uncovers novel biology.</title>
        <authorList>
            <person name="Wiegand S."/>
            <person name="Jogler M."/>
            <person name="Boedeker C."/>
            <person name="Pinto D."/>
            <person name="Vollmers J."/>
            <person name="Rivas-Marin E."/>
            <person name="Kohn T."/>
            <person name="Peeters S.H."/>
            <person name="Heuer A."/>
            <person name="Rast P."/>
            <person name="Oberbeckmann S."/>
            <person name="Bunk B."/>
            <person name="Jeske O."/>
            <person name="Meyerdierks A."/>
            <person name="Storesund J.E."/>
            <person name="Kallscheuer N."/>
            <person name="Luecker S."/>
            <person name="Lage O.M."/>
            <person name="Pohl T."/>
            <person name="Merkel B.J."/>
            <person name="Hornburger P."/>
            <person name="Mueller R.-W."/>
            <person name="Bruemmer F."/>
            <person name="Labrenz M."/>
            <person name="Spormann A.M."/>
            <person name="Op den Camp H."/>
            <person name="Overmann J."/>
            <person name="Amann R."/>
            <person name="Jetten M.S.M."/>
            <person name="Mascher T."/>
            <person name="Medema M.H."/>
            <person name="Devos D.P."/>
            <person name="Kaster A.-K."/>
            <person name="Ovreas L."/>
            <person name="Rohde M."/>
            <person name="Galperin M.Y."/>
            <person name="Jogler C."/>
        </authorList>
    </citation>
    <scope>NUCLEOTIDE SEQUENCE [LARGE SCALE GENOMIC DNA]</scope>
    <source>
        <strain evidence="6 7">Poly24</strain>
    </source>
</reference>
<feature type="compositionally biased region" description="Gly residues" evidence="4">
    <location>
        <begin position="517"/>
        <end position="531"/>
    </location>
</feature>
<dbReference type="Gene3D" id="2.40.420.20">
    <property type="match status" value="1"/>
</dbReference>
<evidence type="ECO:0000313" key="6">
    <source>
        <dbReference type="EMBL" id="QDV70816.1"/>
    </source>
</evidence>
<dbReference type="GO" id="GO:0005509">
    <property type="term" value="F:calcium ion binding"/>
    <property type="evidence" value="ECO:0007669"/>
    <property type="project" value="InterPro"/>
</dbReference>
<organism evidence="6 7">
    <name type="scientific">Rosistilla carotiformis</name>
    <dbReference type="NCBI Taxonomy" id="2528017"/>
    <lineage>
        <taxon>Bacteria</taxon>
        <taxon>Pseudomonadati</taxon>
        <taxon>Planctomycetota</taxon>
        <taxon>Planctomycetia</taxon>
        <taxon>Pirellulales</taxon>
        <taxon>Pirellulaceae</taxon>
        <taxon>Rosistilla</taxon>
    </lineage>
</organism>
<evidence type="ECO:0000313" key="7">
    <source>
        <dbReference type="Proteomes" id="UP000315082"/>
    </source>
</evidence>
<dbReference type="Gene3D" id="2.40.30.170">
    <property type="match status" value="1"/>
</dbReference>
<dbReference type="Gene3D" id="1.10.238.10">
    <property type="entry name" value="EF-hand"/>
    <property type="match status" value="1"/>
</dbReference>
<evidence type="ECO:0000256" key="3">
    <source>
        <dbReference type="SAM" id="Coils"/>
    </source>
</evidence>
<dbReference type="PANTHER" id="PTHR32347">
    <property type="entry name" value="EFFLUX SYSTEM COMPONENT YKNX-RELATED"/>
    <property type="match status" value="1"/>
</dbReference>
<dbReference type="KEGG" id="rcf:Poly24_45490"/>
<dbReference type="Proteomes" id="UP000315082">
    <property type="component" value="Chromosome"/>
</dbReference>
<evidence type="ECO:0000256" key="1">
    <source>
        <dbReference type="ARBA" id="ARBA00004196"/>
    </source>
</evidence>
<dbReference type="InterPro" id="IPR058627">
    <property type="entry name" value="MdtA-like_C"/>
</dbReference>
<protein>
    <submittedName>
        <fullName evidence="6">Macrolide transporter subunit MacA</fullName>
    </submittedName>
</protein>
<keyword evidence="2 3" id="KW-0175">Coiled coil</keyword>
<accession>A0A518JZ43</accession>
<dbReference type="InterPro" id="IPR050465">
    <property type="entry name" value="UPF0194_transport"/>
</dbReference>
<feature type="domain" description="EF-hand" evidence="5">
    <location>
        <begin position="561"/>
        <end position="596"/>
    </location>
</feature>